<gene>
    <name evidence="3" type="ORF">SAMN05444412_101519</name>
</gene>
<accession>A0A1H3KUZ8</accession>
<keyword evidence="1" id="KW-0472">Membrane</keyword>
<dbReference type="PROSITE" id="PS52016">
    <property type="entry name" value="TONB_DEPENDENT_REC_3"/>
    <property type="match status" value="1"/>
</dbReference>
<dbReference type="InterPro" id="IPR012910">
    <property type="entry name" value="Plug_dom"/>
</dbReference>
<keyword evidence="1" id="KW-0998">Cell outer membrane</keyword>
<keyword evidence="4" id="KW-1185">Reference proteome</keyword>
<sequence length="901" mass="99298">MKKIQYVLPIFILTFFISSTAFNSRSDINELTNKIISLLGNYVDDVPEEKVFLHLDKPLYAAGEDVWFSVYLTAGSPDIPSPLSKVVYVDLLDNDGVLLQQKTIQMEAGHGFGDFKLDNFTREGIYQIKAYTHWMRGFGEDAVFSQTIEVMEPYNLKFQPSVVFEKTANGDGVSYRAAISALNRSLQPLSGETLTYALLSKGKVIEEGNVVLDADGKNELTFQIPLSQLQGVVALSLSLPENAEYSISRKFLLPFPLQSIDLQFLPEGGDLIAGFNNKVAVRAIYPDGSPAILEGSLQAGQQEILWRTNERGLGSFEFNPVAGEKYTAKISAQEGGFSKDLPRVLEKGVNLSVDNSKEGLVNILIQAAGFNSISPSGEGLLVVHARGRIGHMQKIDLRNGVTGARINKSQLPPGINQITFFEPEGNPLAERLVFVPLDQTVKIALDEGKMETSPRAKNTWKLSLEGDNLEGGSYSIAVTDANELPYGSVSNIISYLKLESELKGNIHQAHDLLGQSHDDAGIDLIMLTHGWRRFNWDTLLAEQFDNPNFIEQGINITGMVKPKTDGKRGLTGGNINVFSKGNQEDFMIVDFAENGKFIIDDLAIQDTTQLILTANDKRYKEFVEVSLDAPLAKYVTWEGFKPALRSFELNPSLRDYLTNAEKRRQASAAFDEMEAIDIDEFVVQSQKIDPEEEVISRVYGKGDRTIKPEDIGGLDGFSDVWQMLQGRVAGVQIKPSTMGGAPSITIRGTGSVSGVGPIFFLDNVPVEASLISTISPRDIAAIDVFKESASLAIFGSGGAGGAIAIYTKKGGGMQSLGEGVFNFRYPGYSTSREYYMPKYDTETIAKPDFRSTLYWNPKIKWEGNKASISFYNNDVVKKYKVIIQGMDNLGRLTYFEKIVTP</sequence>
<keyword evidence="1" id="KW-0813">Transport</keyword>
<name>A0A1H3KUZ8_9BACT</name>
<comment type="subcellular location">
    <subcellularLocation>
        <location evidence="1">Cell outer membrane</location>
        <topology evidence="1">Multi-pass membrane protein</topology>
    </subcellularLocation>
</comment>
<keyword evidence="1" id="KW-1134">Transmembrane beta strand</keyword>
<dbReference type="Pfam" id="PF07715">
    <property type="entry name" value="Plug"/>
    <property type="match status" value="1"/>
</dbReference>
<dbReference type="InterPro" id="IPR037066">
    <property type="entry name" value="Plug_dom_sf"/>
</dbReference>
<protein>
    <submittedName>
        <fullName evidence="3">TonB-dependent Receptor Plug Domain</fullName>
    </submittedName>
</protein>
<dbReference type="Proteomes" id="UP000199663">
    <property type="component" value="Unassembled WGS sequence"/>
</dbReference>
<evidence type="ECO:0000313" key="3">
    <source>
        <dbReference type="EMBL" id="SDY55484.1"/>
    </source>
</evidence>
<comment type="caution">
    <text evidence="3">The sequence shown here is derived from an EMBL/GenBank/DDBJ whole genome shotgun (WGS) entry which is preliminary data.</text>
</comment>
<keyword evidence="1" id="KW-0812">Transmembrane</keyword>
<comment type="similarity">
    <text evidence="1">Belongs to the TonB-dependent receptor family.</text>
</comment>
<feature type="domain" description="TonB-dependent receptor plug" evidence="2">
    <location>
        <begin position="705"/>
        <end position="802"/>
    </location>
</feature>
<dbReference type="EMBL" id="FNQC01000001">
    <property type="protein sequence ID" value="SDY55484.1"/>
    <property type="molecule type" value="Genomic_DNA"/>
</dbReference>
<keyword evidence="3" id="KW-0675">Receptor</keyword>
<dbReference type="RefSeq" id="WP_019596350.1">
    <property type="nucleotide sequence ID" value="NZ_FNQC01000001.1"/>
</dbReference>
<dbReference type="Gene3D" id="2.60.40.1930">
    <property type="match status" value="1"/>
</dbReference>
<evidence type="ECO:0000256" key="1">
    <source>
        <dbReference type="PROSITE-ProRule" id="PRU01360"/>
    </source>
</evidence>
<evidence type="ECO:0000259" key="2">
    <source>
        <dbReference type="Pfam" id="PF07715"/>
    </source>
</evidence>
<reference evidence="3 4" key="1">
    <citation type="submission" date="2016-10" db="EMBL/GenBank/DDBJ databases">
        <authorList>
            <person name="Varghese N."/>
            <person name="Submissions S."/>
        </authorList>
    </citation>
    <scope>NUCLEOTIDE SEQUENCE [LARGE SCALE GENOMIC DNA]</scope>
    <source>
        <strain evidence="3 4">DSM 17997</strain>
    </source>
</reference>
<dbReference type="Gene3D" id="2.170.130.10">
    <property type="entry name" value="TonB-dependent receptor, plug domain"/>
    <property type="match status" value="1"/>
</dbReference>
<dbReference type="InterPro" id="IPR039426">
    <property type="entry name" value="TonB-dep_rcpt-like"/>
</dbReference>
<dbReference type="SUPFAM" id="SSF56935">
    <property type="entry name" value="Porins"/>
    <property type="match status" value="1"/>
</dbReference>
<proteinExistence type="inferred from homology"/>
<evidence type="ECO:0000313" key="4">
    <source>
        <dbReference type="Proteomes" id="UP000199663"/>
    </source>
</evidence>
<organism evidence="3 4">
    <name type="scientific">Rhodonellum ikkaensis</name>
    <dbReference type="NCBI Taxonomy" id="336829"/>
    <lineage>
        <taxon>Bacteria</taxon>
        <taxon>Pseudomonadati</taxon>
        <taxon>Bacteroidota</taxon>
        <taxon>Cytophagia</taxon>
        <taxon>Cytophagales</taxon>
        <taxon>Cytophagaceae</taxon>
        <taxon>Rhodonellum</taxon>
    </lineage>
</organism>